<proteinExistence type="predicted"/>
<feature type="region of interest" description="Disordered" evidence="1">
    <location>
        <begin position="38"/>
        <end position="57"/>
    </location>
</feature>
<evidence type="ECO:0000313" key="2">
    <source>
        <dbReference type="EMBL" id="QHT30074.1"/>
    </source>
</evidence>
<feature type="compositionally biased region" description="Basic and acidic residues" evidence="1">
    <location>
        <begin position="41"/>
        <end position="57"/>
    </location>
</feature>
<protein>
    <submittedName>
        <fullName evidence="2">Uncharacterized protein</fullName>
    </submittedName>
</protein>
<organism evidence="2">
    <name type="scientific">viral metagenome</name>
    <dbReference type="NCBI Taxonomy" id="1070528"/>
    <lineage>
        <taxon>unclassified sequences</taxon>
        <taxon>metagenomes</taxon>
        <taxon>organismal metagenomes</taxon>
    </lineage>
</organism>
<name>A0A6C0ELL5_9ZZZZ</name>
<dbReference type="AlphaFoldDB" id="A0A6C0ELL5"/>
<evidence type="ECO:0000256" key="1">
    <source>
        <dbReference type="SAM" id="MobiDB-lite"/>
    </source>
</evidence>
<sequence length="378" mass="42661">MLQRQESLTDPIAAETRTGVLETAPVSALSPRLQALQTRKRGLEADEKAESARKKTRQDAAELFKDLTTASRKIDTDIPEGMITDKAEYDRLLPGLQAEYRRIVTESPESTLYSLLEHLGQKEFALLEFGPERIALWLSNNHTIRSIWEHSEPTEQCRSGAGGEEGQCWICGMAIDPEATHEGYDQGAPECEHILPIVNAVQVLSLYSEHAVTTGVISKAEQNKYSLEYAWAHSHCNQLKSDDIYLKSVNPETVAPDPRKWDALLTKIISNPRGGKFKEASEEFVRKLNAYIARYPSGMGKWREDRRKVFMEKYGKITDHINNEIRRTGLATFVLQVAVASKTLSGRITEPAKRQMLGLPARGGKRRKTRRHRLPKLL</sequence>
<accession>A0A6C0ELL5</accession>
<dbReference type="EMBL" id="MN738889">
    <property type="protein sequence ID" value="QHT30074.1"/>
    <property type="molecule type" value="Genomic_DNA"/>
</dbReference>
<reference evidence="2" key="1">
    <citation type="journal article" date="2020" name="Nature">
        <title>Giant virus diversity and host interactions through global metagenomics.</title>
        <authorList>
            <person name="Schulz F."/>
            <person name="Roux S."/>
            <person name="Paez-Espino D."/>
            <person name="Jungbluth S."/>
            <person name="Walsh D.A."/>
            <person name="Denef V.J."/>
            <person name="McMahon K.D."/>
            <person name="Konstantinidis K.T."/>
            <person name="Eloe-Fadrosh E.A."/>
            <person name="Kyrpides N.C."/>
            <person name="Woyke T."/>
        </authorList>
    </citation>
    <scope>NUCLEOTIDE SEQUENCE</scope>
    <source>
        <strain evidence="2">GVMAG-M-3300009068-25</strain>
    </source>
</reference>